<dbReference type="GO" id="GO:0071111">
    <property type="term" value="F:cyclic-guanylate-specific phosphodiesterase activity"/>
    <property type="evidence" value="ECO:0007669"/>
    <property type="project" value="InterPro"/>
</dbReference>
<protein>
    <recommendedName>
        <fullName evidence="1">EAL domain-containing protein</fullName>
    </recommendedName>
</protein>
<evidence type="ECO:0000259" key="1">
    <source>
        <dbReference type="PROSITE" id="PS50883"/>
    </source>
</evidence>
<dbReference type="PANTHER" id="PTHR33121">
    <property type="entry name" value="CYCLIC DI-GMP PHOSPHODIESTERASE PDEF"/>
    <property type="match status" value="1"/>
</dbReference>
<feature type="domain" description="EAL" evidence="1">
    <location>
        <begin position="1"/>
        <end position="86"/>
    </location>
</feature>
<reference evidence="2" key="1">
    <citation type="submission" date="2021-03" db="EMBL/GenBank/DDBJ databases">
        <title>Whole genome shotgun sequence of Actinoplanes auranticolor NBRC 12245.</title>
        <authorList>
            <person name="Komaki H."/>
            <person name="Tamura T."/>
        </authorList>
    </citation>
    <scope>NUCLEOTIDE SEQUENCE</scope>
    <source>
        <strain evidence="2">NBRC 12245</strain>
    </source>
</reference>
<dbReference type="InterPro" id="IPR035919">
    <property type="entry name" value="EAL_sf"/>
</dbReference>
<dbReference type="PANTHER" id="PTHR33121:SF76">
    <property type="entry name" value="SIGNALING PROTEIN"/>
    <property type="match status" value="1"/>
</dbReference>
<dbReference type="Pfam" id="PF00563">
    <property type="entry name" value="EAL"/>
    <property type="match status" value="1"/>
</dbReference>
<dbReference type="Gene3D" id="3.20.20.450">
    <property type="entry name" value="EAL domain"/>
    <property type="match status" value="1"/>
</dbReference>
<dbReference type="AlphaFoldDB" id="A0A919S9D2"/>
<name>A0A919S9D2_9ACTN</name>
<accession>A0A919S9D2</accession>
<dbReference type="SUPFAM" id="SSF141868">
    <property type="entry name" value="EAL domain-like"/>
    <property type="match status" value="1"/>
</dbReference>
<keyword evidence="3" id="KW-1185">Reference proteome</keyword>
<dbReference type="Proteomes" id="UP000681340">
    <property type="component" value="Unassembled WGS sequence"/>
</dbReference>
<evidence type="ECO:0000313" key="3">
    <source>
        <dbReference type="Proteomes" id="UP000681340"/>
    </source>
</evidence>
<organism evidence="2 3">
    <name type="scientific">Actinoplanes auranticolor</name>
    <dbReference type="NCBI Taxonomy" id="47988"/>
    <lineage>
        <taxon>Bacteria</taxon>
        <taxon>Bacillati</taxon>
        <taxon>Actinomycetota</taxon>
        <taxon>Actinomycetes</taxon>
        <taxon>Micromonosporales</taxon>
        <taxon>Micromonosporaceae</taxon>
        <taxon>Actinoplanes</taxon>
    </lineage>
</organism>
<dbReference type="EMBL" id="BOQL01000021">
    <property type="protein sequence ID" value="GIM67170.1"/>
    <property type="molecule type" value="Genomic_DNA"/>
</dbReference>
<comment type="caution">
    <text evidence="2">The sequence shown here is derived from an EMBL/GenBank/DDBJ whole genome shotgun (WGS) entry which is preliminary data.</text>
</comment>
<gene>
    <name evidence="2" type="ORF">Aau02nite_26220</name>
</gene>
<sequence>MEALKPGFLKLGRASLAGVEAEGARRASIRSLVEFAREYGCTVIAEGIESAPQRDALVGCGVPLGQGFYLGRPVPVERALADAASR</sequence>
<dbReference type="RefSeq" id="WP_246595095.1">
    <property type="nucleotide sequence ID" value="NZ_BAABEA010000019.1"/>
</dbReference>
<dbReference type="InterPro" id="IPR001633">
    <property type="entry name" value="EAL_dom"/>
</dbReference>
<evidence type="ECO:0000313" key="2">
    <source>
        <dbReference type="EMBL" id="GIM67170.1"/>
    </source>
</evidence>
<dbReference type="PROSITE" id="PS50883">
    <property type="entry name" value="EAL"/>
    <property type="match status" value="1"/>
</dbReference>
<proteinExistence type="predicted"/>
<dbReference type="InterPro" id="IPR050706">
    <property type="entry name" value="Cyclic-di-GMP_PDE-like"/>
</dbReference>